<dbReference type="SMART" id="SM00248">
    <property type="entry name" value="ANK"/>
    <property type="match status" value="7"/>
</dbReference>
<dbReference type="Gene3D" id="1.10.287.110">
    <property type="entry name" value="DnaJ domain"/>
    <property type="match status" value="1"/>
</dbReference>
<evidence type="ECO:0000259" key="4">
    <source>
        <dbReference type="PROSITE" id="PS50076"/>
    </source>
</evidence>
<sequence length="436" mass="47432">MLQQDAYAVLGIHRNSSEEEIKQAYRAKALKHHPDKVLDEEERREATAQFQEIQAAFEQLSKGRRLDLVIGPMTRTELISACEGGDLSTVQQLLRESAEINATDSTGRSPLMFAAQAGHVEVMELLLQRQADLNLRNCAGHTCVMFAVGGGIKVNNQHERAQQYLRAVQLLLDEGAPVNGVTSYGLSALMLASTSGSTALVELLLERAAEVSLASDIGLTALVMAADKGHAGTVGRLLEKLADVNCRYGNGKTPLMSAAAQAYVEVVRVLLQHTADVNAQSENGYTALLYALETQLKDGLVCPIEGSLKKPGLKDTVQLLLHAAADAHVLGPRDQSALDLMSSSEELMGLLESHGSKSGEGQGDGLQKLLKDFLKCCGLVCNACWWGEPTLIEKLFMQTQSMQTIIMRVVLQPARRFDCLNRRKHCRLSRCSILSN</sequence>
<dbReference type="SUPFAM" id="SSF48403">
    <property type="entry name" value="Ankyrin repeat"/>
    <property type="match status" value="1"/>
</dbReference>
<evidence type="ECO:0000256" key="2">
    <source>
        <dbReference type="ARBA" id="ARBA00023043"/>
    </source>
</evidence>
<dbReference type="PROSITE" id="PS50088">
    <property type="entry name" value="ANK_REPEAT"/>
    <property type="match status" value="4"/>
</dbReference>
<feature type="repeat" description="ANK" evidence="3">
    <location>
        <begin position="184"/>
        <end position="216"/>
    </location>
</feature>
<dbReference type="Pfam" id="PF00226">
    <property type="entry name" value="DnaJ"/>
    <property type="match status" value="1"/>
</dbReference>
<dbReference type="Pfam" id="PF00023">
    <property type="entry name" value="Ank"/>
    <property type="match status" value="1"/>
</dbReference>
<evidence type="ECO:0000256" key="1">
    <source>
        <dbReference type="ARBA" id="ARBA00022737"/>
    </source>
</evidence>
<gene>
    <name evidence="5" type="ORF">CCMP2556_LOCUS35011</name>
</gene>
<dbReference type="InterPro" id="IPR002110">
    <property type="entry name" value="Ankyrin_rpt"/>
</dbReference>
<dbReference type="SUPFAM" id="SSF46565">
    <property type="entry name" value="Chaperone J-domain"/>
    <property type="match status" value="1"/>
</dbReference>
<dbReference type="Gene3D" id="1.25.40.20">
    <property type="entry name" value="Ankyrin repeat-containing domain"/>
    <property type="match status" value="3"/>
</dbReference>
<keyword evidence="1" id="KW-0677">Repeat</keyword>
<dbReference type="InterPro" id="IPR036869">
    <property type="entry name" value="J_dom_sf"/>
</dbReference>
<proteinExistence type="predicted"/>
<feature type="repeat" description="ANK" evidence="3">
    <location>
        <begin position="73"/>
        <end position="105"/>
    </location>
</feature>
<reference evidence="5 6" key="1">
    <citation type="submission" date="2024-02" db="EMBL/GenBank/DDBJ databases">
        <authorList>
            <person name="Chen Y."/>
            <person name="Shah S."/>
            <person name="Dougan E. K."/>
            <person name="Thang M."/>
            <person name="Chan C."/>
        </authorList>
    </citation>
    <scope>NUCLEOTIDE SEQUENCE [LARGE SCALE GENOMIC DNA]</scope>
</reference>
<dbReference type="Proteomes" id="UP001642484">
    <property type="component" value="Unassembled WGS sequence"/>
</dbReference>
<dbReference type="PROSITE" id="PS50076">
    <property type="entry name" value="DNAJ_2"/>
    <property type="match status" value="1"/>
</dbReference>
<accession>A0ABP0P957</accession>
<protein>
    <recommendedName>
        <fullName evidence="4">J domain-containing protein</fullName>
    </recommendedName>
</protein>
<dbReference type="InterPro" id="IPR036770">
    <property type="entry name" value="Ankyrin_rpt-contain_sf"/>
</dbReference>
<dbReference type="PRINTS" id="PR01415">
    <property type="entry name" value="ANKYRIN"/>
</dbReference>
<evidence type="ECO:0000313" key="5">
    <source>
        <dbReference type="EMBL" id="CAK9071210.1"/>
    </source>
</evidence>
<evidence type="ECO:0000256" key="3">
    <source>
        <dbReference type="PROSITE-ProRule" id="PRU00023"/>
    </source>
</evidence>
<comment type="caution">
    <text evidence="5">The sequence shown here is derived from an EMBL/GenBank/DDBJ whole genome shotgun (WGS) entry which is preliminary data.</text>
</comment>
<dbReference type="PANTHER" id="PTHR24198">
    <property type="entry name" value="ANKYRIN REPEAT AND PROTEIN KINASE DOMAIN-CONTAINING PROTEIN"/>
    <property type="match status" value="1"/>
</dbReference>
<keyword evidence="2 3" id="KW-0040">ANK repeat</keyword>
<feature type="repeat" description="ANK" evidence="3">
    <location>
        <begin position="250"/>
        <end position="282"/>
    </location>
</feature>
<dbReference type="SMART" id="SM00271">
    <property type="entry name" value="DnaJ"/>
    <property type="match status" value="1"/>
</dbReference>
<dbReference type="Pfam" id="PF12796">
    <property type="entry name" value="Ank_2"/>
    <property type="match status" value="2"/>
</dbReference>
<dbReference type="PROSITE" id="PS50297">
    <property type="entry name" value="ANK_REP_REGION"/>
    <property type="match status" value="3"/>
</dbReference>
<feature type="repeat" description="ANK" evidence="3">
    <location>
        <begin position="106"/>
        <end position="138"/>
    </location>
</feature>
<evidence type="ECO:0000313" key="6">
    <source>
        <dbReference type="Proteomes" id="UP001642484"/>
    </source>
</evidence>
<organism evidence="5 6">
    <name type="scientific">Durusdinium trenchii</name>
    <dbReference type="NCBI Taxonomy" id="1381693"/>
    <lineage>
        <taxon>Eukaryota</taxon>
        <taxon>Sar</taxon>
        <taxon>Alveolata</taxon>
        <taxon>Dinophyceae</taxon>
        <taxon>Suessiales</taxon>
        <taxon>Symbiodiniaceae</taxon>
        <taxon>Durusdinium</taxon>
    </lineage>
</organism>
<keyword evidence="6" id="KW-1185">Reference proteome</keyword>
<feature type="domain" description="J" evidence="4">
    <location>
        <begin position="5"/>
        <end position="65"/>
    </location>
</feature>
<dbReference type="CDD" id="cd06257">
    <property type="entry name" value="DnaJ"/>
    <property type="match status" value="1"/>
</dbReference>
<dbReference type="InterPro" id="IPR001623">
    <property type="entry name" value="DnaJ_domain"/>
</dbReference>
<dbReference type="PRINTS" id="PR00625">
    <property type="entry name" value="JDOMAIN"/>
</dbReference>
<dbReference type="EMBL" id="CAXAMN010022596">
    <property type="protein sequence ID" value="CAK9071210.1"/>
    <property type="molecule type" value="Genomic_DNA"/>
</dbReference>
<name>A0ABP0P957_9DINO</name>
<dbReference type="PANTHER" id="PTHR24198:SF165">
    <property type="entry name" value="ANKYRIN REPEAT-CONTAINING PROTEIN-RELATED"/>
    <property type="match status" value="1"/>
</dbReference>